<dbReference type="SUPFAM" id="SSF48726">
    <property type="entry name" value="Immunoglobulin"/>
    <property type="match status" value="1"/>
</dbReference>
<dbReference type="SMART" id="SM00406">
    <property type="entry name" value="IGv"/>
    <property type="match status" value="1"/>
</dbReference>
<dbReference type="GeneTree" id="ENSGT00940000162480"/>
<dbReference type="InParanoid" id="A0A671EN48"/>
<dbReference type="PANTHER" id="PTHR23268">
    <property type="entry name" value="T-CELL RECEPTOR BETA CHAIN"/>
    <property type="match status" value="1"/>
</dbReference>
<evidence type="ECO:0000256" key="1">
    <source>
        <dbReference type="ARBA" id="ARBA00022729"/>
    </source>
</evidence>
<accession>A0A671EN48</accession>
<dbReference type="PROSITE" id="PS50835">
    <property type="entry name" value="IG_LIKE"/>
    <property type="match status" value="1"/>
</dbReference>
<keyword evidence="1 3" id="KW-0732">Signal</keyword>
<dbReference type="InterPro" id="IPR013106">
    <property type="entry name" value="Ig_V-set"/>
</dbReference>
<reference evidence="5" key="4">
    <citation type="submission" date="2025-08" db="UniProtKB">
        <authorList>
            <consortium name="Ensembl"/>
        </authorList>
    </citation>
    <scope>IDENTIFICATION</scope>
</reference>
<gene>
    <name evidence="5" type="primary">TRBV24-1</name>
</gene>
<dbReference type="Ensembl" id="ENSRFET00010015872.1">
    <property type="protein sequence ID" value="ENSRFEP00010014520.1"/>
    <property type="gene ID" value="ENSRFEG00010009874.1"/>
</dbReference>
<reference evidence="5" key="5">
    <citation type="submission" date="2025-09" db="UniProtKB">
        <authorList>
            <consortium name="Ensembl"/>
        </authorList>
    </citation>
    <scope>IDENTIFICATION</scope>
</reference>
<dbReference type="AlphaFoldDB" id="A0A671EN48"/>
<dbReference type="SMART" id="SM00409">
    <property type="entry name" value="IG"/>
    <property type="match status" value="1"/>
</dbReference>
<organism evidence="5 6">
    <name type="scientific">Rhinolophus ferrumequinum</name>
    <name type="common">Greater horseshoe bat</name>
    <dbReference type="NCBI Taxonomy" id="59479"/>
    <lineage>
        <taxon>Eukaryota</taxon>
        <taxon>Metazoa</taxon>
        <taxon>Chordata</taxon>
        <taxon>Craniata</taxon>
        <taxon>Vertebrata</taxon>
        <taxon>Euteleostomi</taxon>
        <taxon>Mammalia</taxon>
        <taxon>Eutheria</taxon>
        <taxon>Laurasiatheria</taxon>
        <taxon>Chiroptera</taxon>
        <taxon>Yinpterochiroptera</taxon>
        <taxon>Rhinolophoidea</taxon>
        <taxon>Rhinolophidae</taxon>
        <taxon>Rhinolophinae</taxon>
        <taxon>Rhinolophus</taxon>
    </lineage>
</organism>
<keyword evidence="6" id="KW-1185">Reference proteome</keyword>
<dbReference type="Proteomes" id="UP000472240">
    <property type="component" value="Chromosome 26"/>
</dbReference>
<feature type="chain" id="PRO_5025408693" evidence="3">
    <location>
        <begin position="20"/>
        <end position="132"/>
    </location>
</feature>
<sequence length="132" mass="14653">MGSMLLCCVALCLLGTVSMDTRVTQTPTNTITKTGNRIVLKCSQNKGDIYMYWYRQDPGLGLQLIYYSTGIHDNKPGEVSAGYNVSRDEQAKFSLILQTASPNQTALYFCASSYLHSVSWPPALHTERQAHV</sequence>
<name>A0A671EN48_RHIFE</name>
<dbReference type="Pfam" id="PF07686">
    <property type="entry name" value="V-set"/>
    <property type="match status" value="1"/>
</dbReference>
<keyword evidence="2" id="KW-0391">Immunity</keyword>
<evidence type="ECO:0000313" key="6">
    <source>
        <dbReference type="Proteomes" id="UP000472240"/>
    </source>
</evidence>
<dbReference type="FunCoup" id="A0A671EN48">
    <property type="interactions" value="19"/>
</dbReference>
<feature type="signal peptide" evidence="3">
    <location>
        <begin position="1"/>
        <end position="19"/>
    </location>
</feature>
<dbReference type="Gene3D" id="2.60.40.10">
    <property type="entry name" value="Immunoglobulins"/>
    <property type="match status" value="1"/>
</dbReference>
<dbReference type="PANTHER" id="PTHR23268:SF54">
    <property type="entry name" value="T CELL RECEPTOR BETA VARIABLE 24-1"/>
    <property type="match status" value="1"/>
</dbReference>
<dbReference type="GO" id="GO:0005886">
    <property type="term" value="C:plasma membrane"/>
    <property type="evidence" value="ECO:0007669"/>
    <property type="project" value="TreeGrafter"/>
</dbReference>
<dbReference type="InterPro" id="IPR036179">
    <property type="entry name" value="Ig-like_dom_sf"/>
</dbReference>
<dbReference type="InterPro" id="IPR003599">
    <property type="entry name" value="Ig_sub"/>
</dbReference>
<evidence type="ECO:0000256" key="2">
    <source>
        <dbReference type="ARBA" id="ARBA00022859"/>
    </source>
</evidence>
<dbReference type="GO" id="GO:0007166">
    <property type="term" value="P:cell surface receptor signaling pathway"/>
    <property type="evidence" value="ECO:0007669"/>
    <property type="project" value="TreeGrafter"/>
</dbReference>
<dbReference type="InterPro" id="IPR013783">
    <property type="entry name" value="Ig-like_fold"/>
</dbReference>
<proteinExistence type="predicted"/>
<dbReference type="GO" id="GO:0002376">
    <property type="term" value="P:immune system process"/>
    <property type="evidence" value="ECO:0007669"/>
    <property type="project" value="UniProtKB-KW"/>
</dbReference>
<protein>
    <submittedName>
        <fullName evidence="5">T cell receptor beta variable 24-1</fullName>
    </submittedName>
</protein>
<reference evidence="5 6" key="1">
    <citation type="journal article" date="2015" name="Annu Rev Anim Biosci">
        <title>The Genome 10K Project: a way forward.</title>
        <authorList>
            <person name="Koepfli K.P."/>
            <person name="Paten B."/>
            <person name="O'Brien S.J."/>
            <person name="Koepfli K.P."/>
            <person name="Paten B."/>
            <person name="Antunes A."/>
            <person name="Belov K."/>
            <person name="Bustamante C."/>
            <person name="Castoe T.A."/>
            <person name="Clawson H."/>
            <person name="Crawford A.J."/>
            <person name="Diekhans M."/>
            <person name="Distel D."/>
            <person name="Durbin R."/>
            <person name="Earl D."/>
            <person name="Fujita M.K."/>
            <person name="Gamble T."/>
            <person name="Georges A."/>
            <person name="Gemmell N."/>
            <person name="Gilbert M.T."/>
            <person name="Graves J.M."/>
            <person name="Green R.E."/>
            <person name="Hickey G."/>
            <person name="Jarvis E.D."/>
            <person name="Johnson W."/>
            <person name="Komissarov A."/>
            <person name="Korf I."/>
            <person name="Kuhn R."/>
            <person name="Larkin D.M."/>
            <person name="Lewin H."/>
            <person name="Lopez J.V."/>
            <person name="Ma J."/>
            <person name="Marques-Bonet T."/>
            <person name="Miller W."/>
            <person name="Murphy R."/>
            <person name="Pevzner P."/>
            <person name="Shapiro B."/>
            <person name="Steiner C."/>
            <person name="Tamazian G."/>
            <person name="Venkatesh B."/>
            <person name="Wang J."/>
            <person name="Wayne R."/>
            <person name="Wiley E."/>
            <person name="Yang H."/>
            <person name="Zhang G."/>
            <person name="Haussler D."/>
            <person name="Ryder O."/>
            <person name="O'Brien S.J."/>
        </authorList>
    </citation>
    <scope>NUCLEOTIDE SEQUENCE</scope>
</reference>
<evidence type="ECO:0000259" key="4">
    <source>
        <dbReference type="PROSITE" id="PS50835"/>
    </source>
</evidence>
<evidence type="ECO:0000256" key="3">
    <source>
        <dbReference type="SAM" id="SignalP"/>
    </source>
</evidence>
<evidence type="ECO:0000313" key="5">
    <source>
        <dbReference type="Ensembl" id="ENSRFEP00010014520.1"/>
    </source>
</evidence>
<dbReference type="InterPro" id="IPR007110">
    <property type="entry name" value="Ig-like_dom"/>
</dbReference>
<reference evidence="6" key="3">
    <citation type="submission" date="2018-12" db="EMBL/GenBank/DDBJ databases">
        <title>G10K-VGP greater horseshoe bat female genome, primary haplotype.</title>
        <authorList>
            <person name="Teeling E."/>
            <person name="Myers G."/>
            <person name="Vernes S."/>
            <person name="Pippel M."/>
            <person name="Winkler S."/>
            <person name="Fedrigo O."/>
            <person name="Rhie A."/>
            <person name="Koren S."/>
            <person name="Phillippy A."/>
            <person name="Lewin H."/>
            <person name="Damas J."/>
            <person name="Howe K."/>
            <person name="Mountcastle J."/>
            <person name="Jarvis E.D."/>
        </authorList>
    </citation>
    <scope>NUCLEOTIDE SEQUENCE [LARGE SCALE GENOMIC DNA]</scope>
</reference>
<dbReference type="OMA" id="CATRDFH"/>
<feature type="domain" description="Ig-like" evidence="4">
    <location>
        <begin position="21"/>
        <end position="110"/>
    </location>
</feature>
<dbReference type="InterPro" id="IPR050413">
    <property type="entry name" value="TCR_beta_variable"/>
</dbReference>
<reference evidence="5 6" key="2">
    <citation type="journal article" date="2018" name="Annu Rev Anim Biosci">
        <title>Bat Biology, Genomes, and the Bat1K Project: To Generate Chromosome-Level Genomes for All Living Bat Species.</title>
        <authorList>
            <person name="Teeling E.C."/>
            <person name="Vernes S.C."/>
            <person name="Davalos L.M."/>
            <person name="Ray D.A."/>
            <person name="Gilbert M.T.P."/>
            <person name="Myers E."/>
        </authorList>
    </citation>
    <scope>NUCLEOTIDE SEQUENCE</scope>
</reference>